<accession>A0A4Q5MWW4</accession>
<feature type="transmembrane region" description="Helical" evidence="1">
    <location>
        <begin position="132"/>
        <end position="158"/>
    </location>
</feature>
<dbReference type="OrthoDB" id="501320at2"/>
<proteinExistence type="predicted"/>
<organism evidence="2 3">
    <name type="scientific">Pengzhenrongella frigida</name>
    <dbReference type="NCBI Taxonomy" id="1259133"/>
    <lineage>
        <taxon>Bacteria</taxon>
        <taxon>Bacillati</taxon>
        <taxon>Actinomycetota</taxon>
        <taxon>Actinomycetes</taxon>
        <taxon>Micrococcales</taxon>
        <taxon>Pengzhenrongella</taxon>
    </lineage>
</organism>
<keyword evidence="1" id="KW-0812">Transmembrane</keyword>
<dbReference type="Gene3D" id="1.10.1760.20">
    <property type="match status" value="1"/>
</dbReference>
<protein>
    <submittedName>
        <fullName evidence="2">ECF transporter S component</fullName>
    </submittedName>
</protein>
<dbReference type="Pfam" id="PF12822">
    <property type="entry name" value="ECF_trnsprt"/>
    <property type="match status" value="1"/>
</dbReference>
<feature type="transmembrane region" description="Helical" evidence="1">
    <location>
        <begin position="201"/>
        <end position="223"/>
    </location>
</feature>
<sequence>MSRPGGSAVGVTAPEARTRAVPAAPAGPGVSAPPAVPAVPVTLRTALVLALASAVGVLAFCWPLLIDPNQALAQGTDAPLVLAVVLLSVLSVVFVALSDGGIDVKAIAMLGLLSAVGAVLRPLSAGTAGVETVFLVIVLGGRVFGPGFGFALGSTTLFASALLTGGVGPWLPFQMLGASWVGLGAGLLPGRLRGRGEVAALAGYAAVAGLAYGVALNMSWWPFQLGGDTALSFVAGDPPVENLRRFWLFSIATSLGWDVGRAITTALGVVVVGRPVLAILRRGATRAVFMTAAAAADTGKRPRTGS</sequence>
<keyword evidence="3" id="KW-1185">Reference proteome</keyword>
<dbReference type="EMBL" id="SDWW01000039">
    <property type="protein sequence ID" value="RYV50202.1"/>
    <property type="molecule type" value="Genomic_DNA"/>
</dbReference>
<reference evidence="2 3" key="1">
    <citation type="submission" date="2019-01" db="EMBL/GenBank/DDBJ databases">
        <title>Novel species of Cellulomonas.</title>
        <authorList>
            <person name="Liu Q."/>
            <person name="Xin Y.-H."/>
        </authorList>
    </citation>
    <scope>NUCLEOTIDE SEQUENCE [LARGE SCALE GENOMIC DNA]</scope>
    <source>
        <strain evidence="2 3">HLT2-17</strain>
    </source>
</reference>
<dbReference type="GO" id="GO:0022857">
    <property type="term" value="F:transmembrane transporter activity"/>
    <property type="evidence" value="ECO:0007669"/>
    <property type="project" value="InterPro"/>
</dbReference>
<gene>
    <name evidence="2" type="ORF">EUA98_14790</name>
</gene>
<comment type="caution">
    <text evidence="2">The sequence shown here is derived from an EMBL/GenBank/DDBJ whole genome shotgun (WGS) entry which is preliminary data.</text>
</comment>
<dbReference type="AlphaFoldDB" id="A0A4Q5MWW4"/>
<feature type="transmembrane region" description="Helical" evidence="1">
    <location>
        <begin position="46"/>
        <end position="66"/>
    </location>
</feature>
<feature type="transmembrane region" description="Helical" evidence="1">
    <location>
        <begin position="170"/>
        <end position="189"/>
    </location>
</feature>
<dbReference type="Proteomes" id="UP000293764">
    <property type="component" value="Unassembled WGS sequence"/>
</dbReference>
<name>A0A4Q5MWW4_9MICO</name>
<evidence type="ECO:0000313" key="2">
    <source>
        <dbReference type="EMBL" id="RYV50202.1"/>
    </source>
</evidence>
<dbReference type="InterPro" id="IPR017196">
    <property type="entry name" value="ECF_substrate-spec_UCP037395"/>
</dbReference>
<evidence type="ECO:0000256" key="1">
    <source>
        <dbReference type="SAM" id="Phobius"/>
    </source>
</evidence>
<keyword evidence="1" id="KW-1133">Transmembrane helix</keyword>
<feature type="transmembrane region" description="Helical" evidence="1">
    <location>
        <begin position="78"/>
        <end position="98"/>
    </location>
</feature>
<feature type="transmembrane region" description="Helical" evidence="1">
    <location>
        <begin position="104"/>
        <end position="120"/>
    </location>
</feature>
<dbReference type="InterPro" id="IPR024529">
    <property type="entry name" value="ECF_trnsprt_substrate-spec"/>
</dbReference>
<feature type="transmembrane region" description="Helical" evidence="1">
    <location>
        <begin position="246"/>
        <end position="272"/>
    </location>
</feature>
<evidence type="ECO:0000313" key="3">
    <source>
        <dbReference type="Proteomes" id="UP000293764"/>
    </source>
</evidence>
<dbReference type="PIRSF" id="PIRSF037395">
    <property type="entry name" value="UCP037395_ABCper"/>
    <property type="match status" value="1"/>
</dbReference>
<keyword evidence="1" id="KW-0472">Membrane</keyword>